<dbReference type="InterPro" id="IPR058659">
    <property type="entry name" value="Mok11-13/Ags1-like_CBM"/>
</dbReference>
<evidence type="ECO:0000313" key="4">
    <source>
        <dbReference type="EMBL" id="KAL3420474.1"/>
    </source>
</evidence>
<evidence type="ECO:0000256" key="1">
    <source>
        <dbReference type="SAM" id="Phobius"/>
    </source>
</evidence>
<name>A0ABR4PAX6_9HELO</name>
<evidence type="ECO:0000313" key="5">
    <source>
        <dbReference type="Proteomes" id="UP001629113"/>
    </source>
</evidence>
<dbReference type="Pfam" id="PF26114">
    <property type="entry name" value="Ig_2_Mok13"/>
    <property type="match status" value="1"/>
</dbReference>
<reference evidence="4 5" key="1">
    <citation type="submission" date="2024-06" db="EMBL/GenBank/DDBJ databases">
        <title>Complete genome of Phlyctema vagabunda strain 19-DSS-EL-015.</title>
        <authorList>
            <person name="Fiorenzani C."/>
        </authorList>
    </citation>
    <scope>NUCLEOTIDE SEQUENCE [LARGE SCALE GENOMIC DNA]</scope>
    <source>
        <strain evidence="4 5">19-DSS-EL-015</strain>
    </source>
</reference>
<dbReference type="Proteomes" id="UP001629113">
    <property type="component" value="Unassembled WGS sequence"/>
</dbReference>
<gene>
    <name evidence="4" type="ORF">PVAG01_08973</name>
</gene>
<dbReference type="InterPro" id="IPR058658">
    <property type="entry name" value="Mok11-13/Ags1-like_Ig_2"/>
</dbReference>
<keyword evidence="5" id="KW-1185">Reference proteome</keyword>
<dbReference type="PANTHER" id="PTHR47182:SF2">
    <property type="entry name" value="CELL WALL ALPHA-1,3-GLUCAN SYNTHASE AGS1"/>
    <property type="match status" value="1"/>
</dbReference>
<feature type="domain" description="Mok11-13/Ags1-like CBM" evidence="3">
    <location>
        <begin position="118"/>
        <end position="232"/>
    </location>
</feature>
<organism evidence="4 5">
    <name type="scientific">Phlyctema vagabunda</name>
    <dbReference type="NCBI Taxonomy" id="108571"/>
    <lineage>
        <taxon>Eukaryota</taxon>
        <taxon>Fungi</taxon>
        <taxon>Dikarya</taxon>
        <taxon>Ascomycota</taxon>
        <taxon>Pezizomycotina</taxon>
        <taxon>Leotiomycetes</taxon>
        <taxon>Helotiales</taxon>
        <taxon>Dermateaceae</taxon>
        <taxon>Phlyctema</taxon>
    </lineage>
</organism>
<dbReference type="PANTHER" id="PTHR47182">
    <property type="entry name" value="CELL WALL ALPHA-1,3-GLUCAN SYNTHASE AGS1-RELATED"/>
    <property type="match status" value="1"/>
</dbReference>
<keyword evidence="1" id="KW-0812">Transmembrane</keyword>
<keyword evidence="1" id="KW-1133">Transmembrane helix</keyword>
<dbReference type="EMBL" id="JBFCZG010000007">
    <property type="protein sequence ID" value="KAL3420474.1"/>
    <property type="molecule type" value="Genomic_DNA"/>
</dbReference>
<dbReference type="InterPro" id="IPR058655">
    <property type="entry name" value="Mok11-14/Ags1-like"/>
</dbReference>
<dbReference type="Pfam" id="PF26122">
    <property type="entry name" value="CBM_Mok13"/>
    <property type="match status" value="1"/>
</dbReference>
<comment type="caution">
    <text evidence="4">The sequence shown here is derived from an EMBL/GenBank/DDBJ whole genome shotgun (WGS) entry which is preliminary data.</text>
</comment>
<protein>
    <submittedName>
        <fullName evidence="4">Alpha-1,3-glucan synthase-like protein</fullName>
    </submittedName>
</protein>
<keyword evidence="1" id="KW-0472">Membrane</keyword>
<sequence length="345" mass="38953">MAKDHFLLRVGKADNPVVFQSANYTQDLLHKSSDDSLFISHKASGANSFRYSMDWGVHYSDWQPYVGGKTQVNMSAVDASKGPKGKHVILEYWSKLAGSSSHVQHSDLTTTIETQPSKRFPHIYPQGRFNKFGYDGYFGSSGMEQQHDGTWTYAFMDEWPSSFVLNVLGLDKKGKPDRNVVFGDHNKDGVLDRIPPESFATNVIKIKDGPKAPYLAWQLEINDGTLRYDLKPIGSRSFQMRVFFTLLFMPAVLAIFAAFTFKRMFYQINLHGLEQQAPSSPIRTLITTLKEVSAAVGGRGRTSPQTEISRMTLNDELNFKHARKTVLIATLEYSIPRWNIEVKIG</sequence>
<feature type="domain" description="Mok11-13/Ags1-like second Ig-like beta-sandwich" evidence="2">
    <location>
        <begin position="14"/>
        <end position="109"/>
    </location>
</feature>
<evidence type="ECO:0000259" key="3">
    <source>
        <dbReference type="Pfam" id="PF26122"/>
    </source>
</evidence>
<evidence type="ECO:0000259" key="2">
    <source>
        <dbReference type="Pfam" id="PF26114"/>
    </source>
</evidence>
<proteinExistence type="predicted"/>
<accession>A0ABR4PAX6</accession>
<feature type="transmembrane region" description="Helical" evidence="1">
    <location>
        <begin position="242"/>
        <end position="261"/>
    </location>
</feature>